<feature type="transmembrane region" description="Helical" evidence="2">
    <location>
        <begin position="277"/>
        <end position="297"/>
    </location>
</feature>
<dbReference type="InterPro" id="IPR002528">
    <property type="entry name" value="MATE_fam"/>
</dbReference>
<feature type="transmembrane region" description="Helical" evidence="2">
    <location>
        <begin position="350"/>
        <end position="367"/>
    </location>
</feature>
<feature type="transmembrane region" description="Helical" evidence="2">
    <location>
        <begin position="408"/>
        <end position="428"/>
    </location>
</feature>
<gene>
    <name evidence="3" type="ORF">LOTGIDRAFT_165911</name>
</gene>
<dbReference type="EMBL" id="KB202752">
    <property type="protein sequence ID" value="ESO88168.1"/>
    <property type="molecule type" value="Genomic_DNA"/>
</dbReference>
<sequence length="498" mass="54537">MEGVLGEFVEISKLMYLTIPTQLLICMPFVISNFLAGHYSTQDFDIVGMSLSVIYSVALSPIFGLSSAAETLLSQTNGSEHRNSLGIVIQRCSWLGFNLCFLVSSVLVHAGFLLKLFRQDAALTHKCQEFILVALPCLFLCSMLSIQIKYLQCQKIVKCIVPIGIIANVLHVGYGILFTFVMGLGAKGICVALSATFLSWNMILFVYIKYSGSHQSTWTGFSMQSLDNWNEHLSIAAPNAFMSGLETSCFEIYTLLVGLIGAVELSAYLILNNIFSLLFNVAGGALTAGTIQIGNYLGSGNHEQAKIAAIATVYVSVGLPLVYVSILLTMHKVIPSIFTKDKLVISMAKPFIVVVSVVQFFDGIAIISSGTIRACGKQLFLAVIDIVVFGVIGIPLSIFLMFWTPLKVYGALISLTIVLIVVCSCIFLRTYFINWQQEATNAIRKTEIDSVTQLTADDQDEMHPILPLNSSRSYVLIIVKIFLCPLIFITSLLTSIMI</sequence>
<dbReference type="GeneID" id="20240212"/>
<feature type="transmembrane region" description="Helical" evidence="2">
    <location>
        <begin position="130"/>
        <end position="148"/>
    </location>
</feature>
<dbReference type="HOGENOM" id="CLU_012893_1_3_1"/>
<organism evidence="3 4">
    <name type="scientific">Lottia gigantea</name>
    <name type="common">Giant owl limpet</name>
    <dbReference type="NCBI Taxonomy" id="225164"/>
    <lineage>
        <taxon>Eukaryota</taxon>
        <taxon>Metazoa</taxon>
        <taxon>Spiralia</taxon>
        <taxon>Lophotrochozoa</taxon>
        <taxon>Mollusca</taxon>
        <taxon>Gastropoda</taxon>
        <taxon>Patellogastropoda</taxon>
        <taxon>Lottioidea</taxon>
        <taxon>Lottiidae</taxon>
        <taxon>Lottia</taxon>
    </lineage>
</organism>
<evidence type="ECO:0000256" key="2">
    <source>
        <dbReference type="RuleBase" id="RU004914"/>
    </source>
</evidence>
<dbReference type="Proteomes" id="UP000030746">
    <property type="component" value="Unassembled WGS sequence"/>
</dbReference>
<feature type="transmembrane region" description="Helical" evidence="2">
    <location>
        <begin position="160"/>
        <end position="180"/>
    </location>
</feature>
<dbReference type="NCBIfam" id="TIGR00797">
    <property type="entry name" value="matE"/>
    <property type="match status" value="1"/>
</dbReference>
<dbReference type="AlphaFoldDB" id="V3ZAZ4"/>
<dbReference type="Pfam" id="PF01554">
    <property type="entry name" value="MatE"/>
    <property type="match status" value="2"/>
</dbReference>
<keyword evidence="2" id="KW-0472">Membrane</keyword>
<accession>V3ZAZ4</accession>
<evidence type="ECO:0000313" key="3">
    <source>
        <dbReference type="EMBL" id="ESO88168.1"/>
    </source>
</evidence>
<keyword evidence="2" id="KW-1133">Transmembrane helix</keyword>
<feature type="transmembrane region" description="Helical" evidence="2">
    <location>
        <begin position="474"/>
        <end position="497"/>
    </location>
</feature>
<evidence type="ECO:0000256" key="1">
    <source>
        <dbReference type="ARBA" id="ARBA00010199"/>
    </source>
</evidence>
<dbReference type="STRING" id="225164.V3ZAZ4"/>
<feature type="transmembrane region" description="Helical" evidence="2">
    <location>
        <begin position="53"/>
        <end position="73"/>
    </location>
</feature>
<keyword evidence="2" id="KW-0812">Transmembrane</keyword>
<comment type="similarity">
    <text evidence="1 2">Belongs to the multi antimicrobial extrusion (MATE) (TC 2.A.66.1) family.</text>
</comment>
<dbReference type="KEGG" id="lgi:LOTGIDRAFT_165911"/>
<feature type="transmembrane region" description="Helical" evidence="2">
    <location>
        <begin position="309"/>
        <end position="330"/>
    </location>
</feature>
<name>V3ZAZ4_LOTGI</name>
<feature type="transmembrane region" description="Helical" evidence="2">
    <location>
        <begin position="379"/>
        <end position="402"/>
    </location>
</feature>
<feature type="transmembrane region" description="Helical" evidence="2">
    <location>
        <begin position="94"/>
        <end position="118"/>
    </location>
</feature>
<proteinExistence type="inferred from homology"/>
<feature type="transmembrane region" description="Helical" evidence="2">
    <location>
        <begin position="186"/>
        <end position="208"/>
    </location>
</feature>
<dbReference type="OrthoDB" id="2126698at2759"/>
<feature type="transmembrane region" description="Helical" evidence="2">
    <location>
        <begin position="23"/>
        <end position="41"/>
    </location>
</feature>
<reference evidence="3 4" key="1">
    <citation type="journal article" date="2013" name="Nature">
        <title>Insights into bilaterian evolution from three spiralian genomes.</title>
        <authorList>
            <person name="Simakov O."/>
            <person name="Marletaz F."/>
            <person name="Cho S.J."/>
            <person name="Edsinger-Gonzales E."/>
            <person name="Havlak P."/>
            <person name="Hellsten U."/>
            <person name="Kuo D.H."/>
            <person name="Larsson T."/>
            <person name="Lv J."/>
            <person name="Arendt D."/>
            <person name="Savage R."/>
            <person name="Osoegawa K."/>
            <person name="de Jong P."/>
            <person name="Grimwood J."/>
            <person name="Chapman J.A."/>
            <person name="Shapiro H."/>
            <person name="Aerts A."/>
            <person name="Otillar R.P."/>
            <person name="Terry A.Y."/>
            <person name="Boore J.L."/>
            <person name="Grigoriev I.V."/>
            <person name="Lindberg D.R."/>
            <person name="Seaver E.C."/>
            <person name="Weisblat D.A."/>
            <person name="Putnam N.H."/>
            <person name="Rokhsar D.S."/>
        </authorList>
    </citation>
    <scope>NUCLEOTIDE SEQUENCE [LARGE SCALE GENOMIC DNA]</scope>
</reference>
<protein>
    <recommendedName>
        <fullName evidence="2">Multidrug and toxin extrusion protein</fullName>
    </recommendedName>
</protein>
<dbReference type="GO" id="GO:0042910">
    <property type="term" value="F:xenobiotic transmembrane transporter activity"/>
    <property type="evidence" value="ECO:0007669"/>
    <property type="project" value="InterPro"/>
</dbReference>
<keyword evidence="4" id="KW-1185">Reference proteome</keyword>
<dbReference type="GO" id="GO:0015297">
    <property type="term" value="F:antiporter activity"/>
    <property type="evidence" value="ECO:0007669"/>
    <property type="project" value="InterPro"/>
</dbReference>
<dbReference type="RefSeq" id="XP_009061193.1">
    <property type="nucleotide sequence ID" value="XM_009062945.1"/>
</dbReference>
<dbReference type="CTD" id="20240212"/>
<dbReference type="OMA" id="KTMWVVA"/>
<evidence type="ECO:0000313" key="4">
    <source>
        <dbReference type="Proteomes" id="UP000030746"/>
    </source>
</evidence>
<dbReference type="GO" id="GO:0016020">
    <property type="term" value="C:membrane"/>
    <property type="evidence" value="ECO:0007669"/>
    <property type="project" value="InterPro"/>
</dbReference>
<feature type="transmembrane region" description="Helical" evidence="2">
    <location>
        <begin position="252"/>
        <end position="271"/>
    </location>
</feature>
<dbReference type="PANTHER" id="PTHR11206">
    <property type="entry name" value="MULTIDRUG RESISTANCE PROTEIN"/>
    <property type="match status" value="1"/>
</dbReference>